<sequence length="385" mass="42336">MRGRVFPTTFSRNSTYVQINIYNTSLQGLREDGVDLKQILQHIGYRSVAMDVPILSPVKRRSTRFLRYGVTNSFEGFHGCSQELNGKCDSEFAEGIEFDENHSSETIADDVYITDVKSPLVSPCQEEENACYEGGSSTNDLLSKNCVSVWGTSPKFPLSSEKEADPVEVDVLSKTSSTTLLPQNQMEIENVQPTGSLSSTHIASTGAGNSLWNSYMKSVSICGPTATSSRDVVDMEEPLQRDAADASVNLLQASLEGGEGSCYTENSSEPFELDGLKDFSNGPETPALNDDDEIEVWNGTDDYENPIPDPQPAFDNFRKSRSSSPEHNQLTQVTSVLEEPHPKDSYDASKSVLLMSSSLPEAEEEDPTEESMSVEKAEINKKVKY</sequence>
<dbReference type="WBParaSite" id="HPLM_0000443501-mRNA-1">
    <property type="protein sequence ID" value="HPLM_0000443501-mRNA-1"/>
    <property type="gene ID" value="HPLM_0000443501"/>
</dbReference>
<dbReference type="AlphaFoldDB" id="A0A0N4W3N0"/>
<organism evidence="4">
    <name type="scientific">Haemonchus placei</name>
    <name type="common">Barber's pole worm</name>
    <dbReference type="NCBI Taxonomy" id="6290"/>
    <lineage>
        <taxon>Eukaryota</taxon>
        <taxon>Metazoa</taxon>
        <taxon>Ecdysozoa</taxon>
        <taxon>Nematoda</taxon>
        <taxon>Chromadorea</taxon>
        <taxon>Rhabditida</taxon>
        <taxon>Rhabditina</taxon>
        <taxon>Rhabditomorpha</taxon>
        <taxon>Strongyloidea</taxon>
        <taxon>Trichostrongylidae</taxon>
        <taxon>Haemonchus</taxon>
    </lineage>
</organism>
<feature type="compositionally biased region" description="Basic and acidic residues" evidence="1">
    <location>
        <begin position="338"/>
        <end position="347"/>
    </location>
</feature>
<evidence type="ECO:0000256" key="1">
    <source>
        <dbReference type="SAM" id="MobiDB-lite"/>
    </source>
</evidence>
<evidence type="ECO:0000313" key="2">
    <source>
        <dbReference type="EMBL" id="VDO23210.1"/>
    </source>
</evidence>
<evidence type="ECO:0000313" key="4">
    <source>
        <dbReference type="WBParaSite" id="HPLM_0000443501-mRNA-1"/>
    </source>
</evidence>
<reference evidence="4" key="1">
    <citation type="submission" date="2017-02" db="UniProtKB">
        <authorList>
            <consortium name="WormBaseParasite"/>
        </authorList>
    </citation>
    <scope>IDENTIFICATION</scope>
</reference>
<protein>
    <submittedName>
        <fullName evidence="4">C2 tensin-type domain-containing protein</fullName>
    </submittedName>
</protein>
<feature type="region of interest" description="Disordered" evidence="1">
    <location>
        <begin position="297"/>
        <end position="385"/>
    </location>
</feature>
<dbReference type="OMA" id="YRSVAMD"/>
<name>A0A0N4W3N0_HAEPC</name>
<dbReference type="OrthoDB" id="5872476at2759"/>
<keyword evidence="3" id="KW-1185">Reference proteome</keyword>
<dbReference type="Proteomes" id="UP000268014">
    <property type="component" value="Unassembled WGS sequence"/>
</dbReference>
<reference evidence="2 3" key="2">
    <citation type="submission" date="2018-11" db="EMBL/GenBank/DDBJ databases">
        <authorList>
            <consortium name="Pathogen Informatics"/>
        </authorList>
    </citation>
    <scope>NUCLEOTIDE SEQUENCE [LARGE SCALE GENOMIC DNA]</scope>
    <source>
        <strain evidence="2 3">MHpl1</strain>
    </source>
</reference>
<proteinExistence type="predicted"/>
<feature type="compositionally biased region" description="Basic and acidic residues" evidence="1">
    <location>
        <begin position="373"/>
        <end position="385"/>
    </location>
</feature>
<gene>
    <name evidence="2" type="ORF">HPLM_LOCUS4427</name>
</gene>
<feature type="compositionally biased region" description="Polar residues" evidence="1">
    <location>
        <begin position="322"/>
        <end position="335"/>
    </location>
</feature>
<evidence type="ECO:0000313" key="3">
    <source>
        <dbReference type="Proteomes" id="UP000268014"/>
    </source>
</evidence>
<dbReference type="EMBL" id="UZAF01016209">
    <property type="protein sequence ID" value="VDO23210.1"/>
    <property type="molecule type" value="Genomic_DNA"/>
</dbReference>
<accession>A0A0N4W3N0</accession>